<evidence type="ECO:0000256" key="4">
    <source>
        <dbReference type="ARBA" id="ARBA00022691"/>
    </source>
</evidence>
<evidence type="ECO:0000313" key="11">
    <source>
        <dbReference type="EMBL" id="CEQ39844.1"/>
    </source>
</evidence>
<keyword evidence="4" id="KW-0949">S-adenosyl-L-methionine</keyword>
<evidence type="ECO:0000256" key="1">
    <source>
        <dbReference type="ARBA" id="ARBA00009059"/>
    </source>
</evidence>
<evidence type="ECO:0000256" key="6">
    <source>
        <dbReference type="ARBA" id="ARBA00039449"/>
    </source>
</evidence>
<accession>A0A0D6EIP4</accession>
<evidence type="ECO:0000256" key="10">
    <source>
        <dbReference type="ARBA" id="ARBA00048167"/>
    </source>
</evidence>
<keyword evidence="3" id="KW-0808">Transferase</keyword>
<sequence length="348" mass="37411">MPEQTPDFEAGVAYWANTEASVDGVLGGYGECVMGTPVPRLDATSSRLLILSLLPSLSTIVPPHASTPATPPRPQRPFRALDCGAGIGRVTSTVLLPLFDLVDLVEPVPSFVKQAKRNALAGKEGWAALHPPAGATEPARDELTLKGARIWRAGLQHFDPLCPSRPVAGSSGVPSSSSKHVELFAHLGGSALPWPDPARELDLAEEGYDLVMVQWCVGHLDDPSLVEFLKRSRRALRTSRDGKVEGFIIVKENTCKDTDGAGAGRLFDDSDSSITRCCRSDKAFRDVFKQAGLKLLRREVQQGFPQGASSFHPSLAFDPPPTRADLLICVGRVGSRAELFPVVAYALQ</sequence>
<organism evidence="11 12">
    <name type="scientific">Sporidiobolus salmonicolor</name>
    <name type="common">Yeast-like fungus</name>
    <name type="synonym">Sporobolomyces salmonicolor</name>
    <dbReference type="NCBI Taxonomy" id="5005"/>
    <lineage>
        <taxon>Eukaryota</taxon>
        <taxon>Fungi</taxon>
        <taxon>Dikarya</taxon>
        <taxon>Basidiomycota</taxon>
        <taxon>Pucciniomycotina</taxon>
        <taxon>Microbotryomycetes</taxon>
        <taxon>Sporidiobolales</taxon>
        <taxon>Sporidiobolaceae</taxon>
        <taxon>Sporobolomyces</taxon>
    </lineage>
</organism>
<evidence type="ECO:0000256" key="2">
    <source>
        <dbReference type="ARBA" id="ARBA00022603"/>
    </source>
</evidence>
<proteinExistence type="inferred from homology"/>
<reference evidence="12" key="1">
    <citation type="submission" date="2015-02" db="EMBL/GenBank/DDBJ databases">
        <authorList>
            <person name="Gon?alves P."/>
        </authorList>
    </citation>
    <scope>NUCLEOTIDE SEQUENCE [LARGE SCALE GENOMIC DNA]</scope>
</reference>
<evidence type="ECO:0000256" key="7">
    <source>
        <dbReference type="ARBA" id="ARBA00043129"/>
    </source>
</evidence>
<keyword evidence="2" id="KW-0489">Methyltransferase</keyword>
<evidence type="ECO:0000313" key="12">
    <source>
        <dbReference type="Proteomes" id="UP000243876"/>
    </source>
</evidence>
<dbReference type="EMBL" id="CENE01000004">
    <property type="protein sequence ID" value="CEQ39844.1"/>
    <property type="molecule type" value="Genomic_DNA"/>
</dbReference>
<dbReference type="InterPro" id="IPR008576">
    <property type="entry name" value="MeTrfase_NTM1"/>
</dbReference>
<gene>
    <name evidence="11" type="primary">SPOSA6832_01417</name>
</gene>
<dbReference type="InterPro" id="IPR029063">
    <property type="entry name" value="SAM-dependent_MTases_sf"/>
</dbReference>
<dbReference type="OrthoDB" id="1298661at2759"/>
<dbReference type="PANTHER" id="PTHR12753:SF0">
    <property type="entry name" value="ALPHA N-TERMINAL PROTEIN METHYLTRANSFERASE 1"/>
    <property type="match status" value="1"/>
</dbReference>
<dbReference type="GO" id="GO:0005737">
    <property type="term" value="C:cytoplasm"/>
    <property type="evidence" value="ECO:0007669"/>
    <property type="project" value="TreeGrafter"/>
</dbReference>
<name>A0A0D6EIP4_SPOSA</name>
<comment type="catalytic activity">
    <reaction evidence="8">
        <text>N-terminal L-seryl-L-prolyl-L-lysyl-[protein] + 3 S-adenosyl-L-methionine = N-terminal N,N,N-trimethyl-L-seryl-L-prolyl-L-lysyl-[protein] + 3 S-adenosyl-L-homocysteine + 3 H(+)</text>
        <dbReference type="Rhea" id="RHEA:54724"/>
        <dbReference type="Rhea" id="RHEA-COMP:13789"/>
        <dbReference type="Rhea" id="RHEA-COMP:13973"/>
        <dbReference type="ChEBI" id="CHEBI:15378"/>
        <dbReference type="ChEBI" id="CHEBI:57856"/>
        <dbReference type="ChEBI" id="CHEBI:59789"/>
        <dbReference type="ChEBI" id="CHEBI:138061"/>
        <dbReference type="ChEBI" id="CHEBI:138317"/>
        <dbReference type="EC" id="2.1.1.244"/>
    </reaction>
</comment>
<dbReference type="GO" id="GO:0071885">
    <property type="term" value="F:N-terminal protein N-methyltransferase activity"/>
    <property type="evidence" value="ECO:0007669"/>
    <property type="project" value="UniProtKB-EC"/>
</dbReference>
<dbReference type="Pfam" id="PF05891">
    <property type="entry name" value="Methyltransf_PK"/>
    <property type="match status" value="2"/>
</dbReference>
<dbReference type="EC" id="2.1.1.244" evidence="5"/>
<evidence type="ECO:0000256" key="3">
    <source>
        <dbReference type="ARBA" id="ARBA00022679"/>
    </source>
</evidence>
<comment type="catalytic activity">
    <reaction evidence="10">
        <text>N-terminal L-alanyl-L-prolyl-L-lysyl-[protein] + 3 S-adenosyl-L-methionine = N-terminal N,N,N-trimethyl-L-alanyl-L-prolyl-L-lysyl-[protein] + 3 S-adenosyl-L-homocysteine + 3 H(+)</text>
        <dbReference type="Rhea" id="RHEA:54712"/>
        <dbReference type="Rhea" id="RHEA-COMP:13785"/>
        <dbReference type="Rhea" id="RHEA-COMP:13971"/>
        <dbReference type="ChEBI" id="CHEBI:15378"/>
        <dbReference type="ChEBI" id="CHEBI:57856"/>
        <dbReference type="ChEBI" id="CHEBI:59789"/>
        <dbReference type="ChEBI" id="CHEBI:138057"/>
        <dbReference type="ChEBI" id="CHEBI:138315"/>
        <dbReference type="EC" id="2.1.1.244"/>
    </reaction>
</comment>
<comment type="similarity">
    <text evidence="1">Belongs to the methyltransferase superfamily. NTM1 family.</text>
</comment>
<keyword evidence="12" id="KW-1185">Reference proteome</keyword>
<dbReference type="Proteomes" id="UP000243876">
    <property type="component" value="Unassembled WGS sequence"/>
</dbReference>
<dbReference type="GO" id="GO:0032259">
    <property type="term" value="P:methylation"/>
    <property type="evidence" value="ECO:0007669"/>
    <property type="project" value="UniProtKB-KW"/>
</dbReference>
<evidence type="ECO:0000256" key="8">
    <source>
        <dbReference type="ARBA" id="ARBA00047306"/>
    </source>
</evidence>
<dbReference type="PANTHER" id="PTHR12753">
    <property type="entry name" value="AD-003 - RELATED"/>
    <property type="match status" value="1"/>
</dbReference>
<dbReference type="SUPFAM" id="SSF53335">
    <property type="entry name" value="S-adenosyl-L-methionine-dependent methyltransferases"/>
    <property type="match status" value="1"/>
</dbReference>
<dbReference type="Gene3D" id="3.40.50.150">
    <property type="entry name" value="Vaccinia Virus protein VP39"/>
    <property type="match status" value="1"/>
</dbReference>
<evidence type="ECO:0000256" key="5">
    <source>
        <dbReference type="ARBA" id="ARBA00039112"/>
    </source>
</evidence>
<evidence type="ECO:0000256" key="9">
    <source>
        <dbReference type="ARBA" id="ARBA00047885"/>
    </source>
</evidence>
<comment type="catalytic activity">
    <reaction evidence="9">
        <text>N-terminal L-prolyl-L-prolyl-L-lysyl-[protein] + 2 S-adenosyl-L-methionine = N-terminal N,N-dimethyl-L-prolyl-L-prolyl-L-lysyl-[protein] + 2 S-adenosyl-L-homocysteine + 2 H(+)</text>
        <dbReference type="Rhea" id="RHEA:54736"/>
        <dbReference type="Rhea" id="RHEA-COMP:13787"/>
        <dbReference type="Rhea" id="RHEA-COMP:13974"/>
        <dbReference type="ChEBI" id="CHEBI:15378"/>
        <dbReference type="ChEBI" id="CHEBI:57856"/>
        <dbReference type="ChEBI" id="CHEBI:59789"/>
        <dbReference type="ChEBI" id="CHEBI:138059"/>
        <dbReference type="ChEBI" id="CHEBI:138318"/>
        <dbReference type="EC" id="2.1.1.244"/>
    </reaction>
</comment>
<protein>
    <recommendedName>
        <fullName evidence="6">Alpha N-terminal protein methyltransferase 1</fullName>
        <ecNumber evidence="5">2.1.1.244</ecNumber>
    </recommendedName>
    <alternativeName>
        <fullName evidence="7">X-Pro-Lys N-terminal protein methyltransferase 1</fullName>
    </alternativeName>
</protein>
<dbReference type="AlphaFoldDB" id="A0A0D6EIP4"/>
<dbReference type="CDD" id="cd02440">
    <property type="entry name" value="AdoMet_MTases"/>
    <property type="match status" value="1"/>
</dbReference>